<dbReference type="EMBL" id="CP002869">
    <property type="protein sequence ID" value="AEI46296.1"/>
    <property type="molecule type" value="Genomic_DNA"/>
</dbReference>
<evidence type="ECO:0000313" key="11">
    <source>
        <dbReference type="Proteomes" id="UP000006620"/>
    </source>
</evidence>
<evidence type="ECO:0000256" key="1">
    <source>
        <dbReference type="ARBA" id="ARBA00004496"/>
    </source>
</evidence>
<evidence type="ECO:0000256" key="5">
    <source>
        <dbReference type="ARBA" id="ARBA00023125"/>
    </source>
</evidence>
<dbReference type="SMART" id="SM00862">
    <property type="entry name" value="Trans_reg_C"/>
    <property type="match status" value="1"/>
</dbReference>
<dbReference type="InterPro" id="IPR001867">
    <property type="entry name" value="OmpR/PhoB-type_DNA-bd"/>
</dbReference>
<feature type="region of interest" description="Disordered" evidence="8">
    <location>
        <begin position="18"/>
        <end position="43"/>
    </location>
</feature>
<evidence type="ECO:0000256" key="8">
    <source>
        <dbReference type="SAM" id="MobiDB-lite"/>
    </source>
</evidence>
<feature type="compositionally biased region" description="Polar residues" evidence="8">
    <location>
        <begin position="22"/>
        <end position="39"/>
    </location>
</feature>
<reference evidence="10 11" key="2">
    <citation type="journal article" date="2013" name="Genome Announc.">
        <title>Genome Sequence of Growth-Improving Paenibacillus mucilaginosus Strain KNP414.</title>
        <authorList>
            <person name="Lu J.J."/>
            <person name="Wang J.F."/>
            <person name="Hu X.F."/>
        </authorList>
    </citation>
    <scope>NUCLEOTIDE SEQUENCE [LARGE SCALE GENOMIC DNA]</scope>
    <source>
        <strain evidence="10 11">KNP414</strain>
    </source>
</reference>
<dbReference type="SUPFAM" id="SSF46894">
    <property type="entry name" value="C-terminal effector domain of the bipartite response regulators"/>
    <property type="match status" value="1"/>
</dbReference>
<name>F8FGZ5_PAEMK</name>
<dbReference type="GO" id="GO:0000976">
    <property type="term" value="F:transcription cis-regulatory region binding"/>
    <property type="evidence" value="ECO:0007669"/>
    <property type="project" value="TreeGrafter"/>
</dbReference>
<proteinExistence type="predicted"/>
<dbReference type="KEGG" id="pms:KNP414_07810"/>
<dbReference type="InterPro" id="IPR039420">
    <property type="entry name" value="WalR-like"/>
</dbReference>
<evidence type="ECO:0000256" key="6">
    <source>
        <dbReference type="ARBA" id="ARBA00023163"/>
    </source>
</evidence>
<dbReference type="PROSITE" id="PS51755">
    <property type="entry name" value="OMPR_PHOB"/>
    <property type="match status" value="1"/>
</dbReference>
<dbReference type="AlphaFoldDB" id="F8FGZ5"/>
<dbReference type="GO" id="GO:0006355">
    <property type="term" value="P:regulation of DNA-templated transcription"/>
    <property type="evidence" value="ECO:0007669"/>
    <property type="project" value="InterPro"/>
</dbReference>
<keyword evidence="2" id="KW-0597">Phosphoprotein</keyword>
<keyword evidence="4" id="KW-0805">Transcription regulation</keyword>
<dbReference type="CDD" id="cd00383">
    <property type="entry name" value="trans_reg_C"/>
    <property type="match status" value="1"/>
</dbReference>
<evidence type="ECO:0000256" key="2">
    <source>
        <dbReference type="ARBA" id="ARBA00022553"/>
    </source>
</evidence>
<dbReference type="InterPro" id="IPR036388">
    <property type="entry name" value="WH-like_DNA-bd_sf"/>
</dbReference>
<evidence type="ECO:0000256" key="3">
    <source>
        <dbReference type="ARBA" id="ARBA00023012"/>
    </source>
</evidence>
<keyword evidence="5 7" id="KW-0238">DNA-binding</keyword>
<dbReference type="PATRIC" id="fig|1036673.3.peg.7282"/>
<dbReference type="PANTHER" id="PTHR48111:SF1">
    <property type="entry name" value="TWO-COMPONENT RESPONSE REGULATOR ORR33"/>
    <property type="match status" value="1"/>
</dbReference>
<accession>F8FGZ5</accession>
<comment type="subcellular location">
    <subcellularLocation>
        <location evidence="1">Cytoplasm</location>
    </subcellularLocation>
</comment>
<gene>
    <name evidence="10" type="ordered locus">KNP414_07810</name>
</gene>
<dbReference type="Proteomes" id="UP000006620">
    <property type="component" value="Chromosome"/>
</dbReference>
<dbReference type="GO" id="GO:0005829">
    <property type="term" value="C:cytosol"/>
    <property type="evidence" value="ECO:0007669"/>
    <property type="project" value="TreeGrafter"/>
</dbReference>
<feature type="domain" description="OmpR/PhoB-type" evidence="9">
    <location>
        <begin position="169"/>
        <end position="268"/>
    </location>
</feature>
<dbReference type="Gene3D" id="1.10.10.10">
    <property type="entry name" value="Winged helix-like DNA-binding domain superfamily/Winged helix DNA-binding domain"/>
    <property type="match status" value="1"/>
</dbReference>
<sequence length="271" mass="29624">MCSLFNSETLTAPSRAGAYESWTGSGMPQTPGSSQSTSAGDRCTAPRRVGLLSPAPDRLYPLIMELYRGCCDLFLMHQADESLLGTGPVDLLIVDETLSEEAGSASRMASWLRSTGLDIPALILVRDRQHLTSIPADLRKQQGVWFAVPQEAWTAVQSAVRGPRRERETGILTFKDLCVDEKRMSVTRGQTSLSLTKTEYDLLRALLAAEGAVLSREELIHRIWSSDFYGGSNVVDAHMKSLRKKLGDSAAAPKYILTVRGAGYRLADDGM</sequence>
<dbReference type="Pfam" id="PF00486">
    <property type="entry name" value="Trans_reg_C"/>
    <property type="match status" value="1"/>
</dbReference>
<dbReference type="RefSeq" id="WP_013921443.1">
    <property type="nucleotide sequence ID" value="NC_015690.1"/>
</dbReference>
<dbReference type="HOGENOM" id="CLU_1037639_0_0_9"/>
<keyword evidence="6" id="KW-0804">Transcription</keyword>
<evidence type="ECO:0000256" key="4">
    <source>
        <dbReference type="ARBA" id="ARBA00023015"/>
    </source>
</evidence>
<dbReference type="FunFam" id="1.10.10.10:FF:000018">
    <property type="entry name" value="DNA-binding response regulator ResD"/>
    <property type="match status" value="1"/>
</dbReference>
<feature type="DNA-binding region" description="OmpR/PhoB-type" evidence="7">
    <location>
        <begin position="169"/>
        <end position="268"/>
    </location>
</feature>
<reference evidence="11" key="1">
    <citation type="submission" date="2011-06" db="EMBL/GenBank/DDBJ databases">
        <title>Complete genome sequence of Paenibacillus mucilaginosus KNP414.</title>
        <authorList>
            <person name="Wang J."/>
            <person name="Hu S."/>
            <person name="Hu X."/>
            <person name="Zhang B."/>
            <person name="Dong D."/>
            <person name="Zhang S."/>
            <person name="Zhao K."/>
            <person name="Wu D."/>
        </authorList>
    </citation>
    <scope>NUCLEOTIDE SEQUENCE [LARGE SCALE GENOMIC DNA]</scope>
    <source>
        <strain evidence="11">KNP414</strain>
    </source>
</reference>
<evidence type="ECO:0000256" key="7">
    <source>
        <dbReference type="PROSITE-ProRule" id="PRU01091"/>
    </source>
</evidence>
<organism evidence="10 11">
    <name type="scientific">Paenibacillus mucilaginosus (strain KNP414)</name>
    <dbReference type="NCBI Taxonomy" id="1036673"/>
    <lineage>
        <taxon>Bacteria</taxon>
        <taxon>Bacillati</taxon>
        <taxon>Bacillota</taxon>
        <taxon>Bacilli</taxon>
        <taxon>Bacillales</taxon>
        <taxon>Paenibacillaceae</taxon>
        <taxon>Paenibacillus</taxon>
    </lineage>
</organism>
<evidence type="ECO:0000259" key="9">
    <source>
        <dbReference type="PROSITE" id="PS51755"/>
    </source>
</evidence>
<dbReference type="PANTHER" id="PTHR48111">
    <property type="entry name" value="REGULATOR OF RPOS"/>
    <property type="match status" value="1"/>
</dbReference>
<keyword evidence="3" id="KW-0902">Two-component regulatory system</keyword>
<protein>
    <submittedName>
        <fullName evidence="10">Transcriptional regulator domain-containing protein</fullName>
    </submittedName>
</protein>
<dbReference type="GO" id="GO:0000156">
    <property type="term" value="F:phosphorelay response regulator activity"/>
    <property type="evidence" value="ECO:0007669"/>
    <property type="project" value="TreeGrafter"/>
</dbReference>
<evidence type="ECO:0000313" key="10">
    <source>
        <dbReference type="EMBL" id="AEI46296.1"/>
    </source>
</evidence>
<dbReference type="InterPro" id="IPR016032">
    <property type="entry name" value="Sig_transdc_resp-reg_C-effctor"/>
</dbReference>
<dbReference type="GO" id="GO:0032993">
    <property type="term" value="C:protein-DNA complex"/>
    <property type="evidence" value="ECO:0007669"/>
    <property type="project" value="TreeGrafter"/>
</dbReference>